<name>A0A7G9LBQ9_9FLAO</name>
<dbReference type="AlphaFoldDB" id="A0A7G9LBQ9"/>
<reference evidence="2 3" key="1">
    <citation type="submission" date="2020-08" db="EMBL/GenBank/DDBJ databases">
        <title>Polaribacter sp. L12M9 isolated from gut of the Korean scallop.</title>
        <authorList>
            <person name="Jeong Y.S."/>
        </authorList>
    </citation>
    <scope>NUCLEOTIDE SEQUENCE [LARGE SCALE GENOMIC DNA]</scope>
    <source>
        <strain evidence="2 3">L12M9</strain>
    </source>
</reference>
<feature type="signal peptide" evidence="1">
    <location>
        <begin position="1"/>
        <end position="18"/>
    </location>
</feature>
<evidence type="ECO:0000256" key="1">
    <source>
        <dbReference type="SAM" id="SignalP"/>
    </source>
</evidence>
<gene>
    <name evidence="2" type="ORF">H9W90_02770</name>
</gene>
<accession>A0A7G9LBQ9</accession>
<keyword evidence="3" id="KW-1185">Reference proteome</keyword>
<dbReference type="EMBL" id="CP060695">
    <property type="protein sequence ID" value="QNM86058.1"/>
    <property type="molecule type" value="Genomic_DNA"/>
</dbReference>
<dbReference type="RefSeq" id="WP_187482949.1">
    <property type="nucleotide sequence ID" value="NZ_CP060695.1"/>
</dbReference>
<evidence type="ECO:0000313" key="2">
    <source>
        <dbReference type="EMBL" id="QNM86058.1"/>
    </source>
</evidence>
<keyword evidence="1" id="KW-0732">Signal</keyword>
<organism evidence="2 3">
    <name type="scientific">Polaribacter pectinis</name>
    <dbReference type="NCBI Taxonomy" id="2738844"/>
    <lineage>
        <taxon>Bacteria</taxon>
        <taxon>Pseudomonadati</taxon>
        <taxon>Bacteroidota</taxon>
        <taxon>Flavobacteriia</taxon>
        <taxon>Flavobacteriales</taxon>
        <taxon>Flavobacteriaceae</taxon>
    </lineage>
</organism>
<dbReference type="Proteomes" id="UP000515808">
    <property type="component" value="Chromosome"/>
</dbReference>
<evidence type="ECO:0000313" key="3">
    <source>
        <dbReference type="Proteomes" id="UP000515808"/>
    </source>
</evidence>
<dbReference type="InterPro" id="IPR046070">
    <property type="entry name" value="DUF6029"/>
</dbReference>
<sequence>MKKILLFTVLLISAISFAQENSFFSVGFESNSQYYLDDEKTGDFLFPERFRSNNYLKVDYGINDFYFGVQLESYEPMALLNYSPGFNKTNLGLYFAGYKTEKLDITLGHFYEQFGNGLILRSWEDRQIGINNALRGARVKYSPTDFIHFTGLYGKQRIGFGVSDGDIYGFNSNINLTSFLKSENSTLNVGFSYVGRSQEKEPSNFEYNKLTNLFSSRLEFSKNNFYVNTEMVSKSKDAVILVNQIKNAKKGNAFLVNFGYSEKGLGIDATFRRMENMNIYSEREASGNVFNEAIVNYLPALTKQHDYLLTNIYVYQAQPQVSFQDPSLIKSGEIGGQIDVFYKIKKGTFLGGKYGTKLAVNTSFWYGLKGENDFQNFDFDNEFLGFGEKYFSDVSLEIRKKWNKSWNSIFYFVNQSYNKRYIEETNGKINANIVVAESTYRMGNGKSLRFEAQHLSTDDDKKNWVGATVEFNITPRLGVYVNDIYNYGNDVASKQIHYYNVGGSYSVGAHRFAVNYGRQRGGLVCVGGVCRFVPESTGISANIIMSF</sequence>
<feature type="chain" id="PRO_5028971486" evidence="1">
    <location>
        <begin position="19"/>
        <end position="547"/>
    </location>
</feature>
<dbReference type="Pfam" id="PF19494">
    <property type="entry name" value="DUF6029"/>
    <property type="match status" value="1"/>
</dbReference>
<dbReference type="KEGG" id="ppec:H9W90_02770"/>
<protein>
    <submittedName>
        <fullName evidence="2">Uncharacterized protein</fullName>
    </submittedName>
</protein>
<proteinExistence type="predicted"/>